<dbReference type="GO" id="GO:0003700">
    <property type="term" value="F:DNA-binding transcription factor activity"/>
    <property type="evidence" value="ECO:0007669"/>
    <property type="project" value="InterPro"/>
</dbReference>
<dbReference type="InterPro" id="IPR005119">
    <property type="entry name" value="LysR_subst-bd"/>
</dbReference>
<evidence type="ECO:0000256" key="4">
    <source>
        <dbReference type="ARBA" id="ARBA00023163"/>
    </source>
</evidence>
<dbReference type="Pfam" id="PF03466">
    <property type="entry name" value="LysR_substrate"/>
    <property type="match status" value="1"/>
</dbReference>
<protein>
    <recommendedName>
        <fullName evidence="5">HTH lysR-type domain-containing protein</fullName>
    </recommendedName>
</protein>
<keyword evidence="4" id="KW-0804">Transcription</keyword>
<dbReference type="GO" id="GO:0003677">
    <property type="term" value="F:DNA binding"/>
    <property type="evidence" value="ECO:0007669"/>
    <property type="project" value="UniProtKB-KW"/>
</dbReference>
<keyword evidence="7" id="KW-1185">Reference proteome</keyword>
<feature type="domain" description="HTH lysR-type" evidence="5">
    <location>
        <begin position="5"/>
        <end position="62"/>
    </location>
</feature>
<dbReference type="GO" id="GO:0032993">
    <property type="term" value="C:protein-DNA complex"/>
    <property type="evidence" value="ECO:0007669"/>
    <property type="project" value="TreeGrafter"/>
</dbReference>
<comment type="similarity">
    <text evidence="1">Belongs to the LysR transcriptional regulatory family.</text>
</comment>
<comment type="caution">
    <text evidence="6">The sequence shown here is derived from an EMBL/GenBank/DDBJ whole genome shotgun (WGS) entry which is preliminary data.</text>
</comment>
<gene>
    <name evidence="6" type="ORF">AUL39_10180</name>
</gene>
<dbReference type="Proteomes" id="UP000054078">
    <property type="component" value="Unassembled WGS sequence"/>
</dbReference>
<evidence type="ECO:0000256" key="1">
    <source>
        <dbReference type="ARBA" id="ARBA00009437"/>
    </source>
</evidence>
<dbReference type="Pfam" id="PF00126">
    <property type="entry name" value="HTH_1"/>
    <property type="match status" value="1"/>
</dbReference>
<keyword evidence="3" id="KW-0238">DNA-binding</keyword>
<organism evidence="6 7">
    <name type="scientific">Tractidigestivibacter scatoligenes</name>
    <name type="common">Olsenella scatoligenes</name>
    <dbReference type="NCBI Taxonomy" id="1299998"/>
    <lineage>
        <taxon>Bacteria</taxon>
        <taxon>Bacillati</taxon>
        <taxon>Actinomycetota</taxon>
        <taxon>Coriobacteriia</taxon>
        <taxon>Coriobacteriales</taxon>
        <taxon>Atopobiaceae</taxon>
        <taxon>Tractidigestivibacter</taxon>
    </lineage>
</organism>
<dbReference type="Gene3D" id="3.40.190.290">
    <property type="match status" value="1"/>
</dbReference>
<dbReference type="Gene3D" id="1.10.10.10">
    <property type="entry name" value="Winged helix-like DNA-binding domain superfamily/Winged helix DNA-binding domain"/>
    <property type="match status" value="1"/>
</dbReference>
<reference evidence="6 7" key="1">
    <citation type="submission" date="2015-12" db="EMBL/GenBank/DDBJ databases">
        <title>Draft Genome Sequence of Olsenella scatoligenes SK9K4T; a Producer of 3-Methylindole- (skatole) and 4-Methylphenol- (p-cresol) Isolated from Pig Feces.</title>
        <authorList>
            <person name="Li X."/>
            <person name="Borg B."/>
            <person name="Canibe N."/>
        </authorList>
    </citation>
    <scope>NUCLEOTIDE SEQUENCE [LARGE SCALE GENOMIC DNA]</scope>
    <source>
        <strain evidence="6 7">SK9K4</strain>
    </source>
</reference>
<name>A0A124EGJ2_TRASO</name>
<keyword evidence="2" id="KW-0805">Transcription regulation</keyword>
<dbReference type="CDD" id="cd05466">
    <property type="entry name" value="PBP2_LTTR_substrate"/>
    <property type="match status" value="1"/>
</dbReference>
<dbReference type="PANTHER" id="PTHR30346">
    <property type="entry name" value="TRANSCRIPTIONAL DUAL REGULATOR HCAR-RELATED"/>
    <property type="match status" value="1"/>
</dbReference>
<dbReference type="InterPro" id="IPR000847">
    <property type="entry name" value="LysR_HTH_N"/>
</dbReference>
<dbReference type="InterPro" id="IPR036388">
    <property type="entry name" value="WH-like_DNA-bd_sf"/>
</dbReference>
<dbReference type="AlphaFoldDB" id="A0A124EGJ2"/>
<proteinExistence type="inferred from homology"/>
<dbReference type="SUPFAM" id="SSF53850">
    <property type="entry name" value="Periplasmic binding protein-like II"/>
    <property type="match status" value="1"/>
</dbReference>
<dbReference type="PRINTS" id="PR00039">
    <property type="entry name" value="HTHLYSR"/>
</dbReference>
<evidence type="ECO:0000256" key="3">
    <source>
        <dbReference type="ARBA" id="ARBA00023125"/>
    </source>
</evidence>
<dbReference type="PROSITE" id="PS50931">
    <property type="entry name" value="HTH_LYSR"/>
    <property type="match status" value="1"/>
</dbReference>
<dbReference type="PANTHER" id="PTHR30346:SF0">
    <property type="entry name" value="HCA OPERON TRANSCRIPTIONAL ACTIVATOR HCAR"/>
    <property type="match status" value="1"/>
</dbReference>
<evidence type="ECO:0000313" key="7">
    <source>
        <dbReference type="Proteomes" id="UP000054078"/>
    </source>
</evidence>
<dbReference type="EMBL" id="LOJF01000012">
    <property type="protein sequence ID" value="KUH57672.1"/>
    <property type="molecule type" value="Genomic_DNA"/>
</dbReference>
<evidence type="ECO:0000259" key="5">
    <source>
        <dbReference type="PROSITE" id="PS50931"/>
    </source>
</evidence>
<dbReference type="FunFam" id="1.10.10.10:FF:000001">
    <property type="entry name" value="LysR family transcriptional regulator"/>
    <property type="match status" value="1"/>
</dbReference>
<accession>A0A124EGJ2</accession>
<dbReference type="SUPFAM" id="SSF46785">
    <property type="entry name" value="Winged helix' DNA-binding domain"/>
    <property type="match status" value="1"/>
</dbReference>
<evidence type="ECO:0000313" key="6">
    <source>
        <dbReference type="EMBL" id="KUH57672.1"/>
    </source>
</evidence>
<sequence>MEKNVELEQLRQLVAIAQTGTMSKAAEALHVSQPSISRGMHALETELGQELFTHTRNRVTLNDAGAIALDGARKVLADVDVMRGNLDEHAKRMRTIRLGTVAPAPMWLLTQRTVTAYPGTIFSTEYMAEQDLERALLDRSVDVAVLIRPLGLPSIRTQQLMTESLSVEMPPDCNLAGRDHVTWDDLNGLPFLVLESIGFWMDVVREKLPDSQVIVQQDPQVLDQLIGSSDLFNFVTEASQAIHPERNRARVPIWDTGASATYFAACLSDSSEQVTRVLDLFKE</sequence>
<dbReference type="STRING" id="1299998.AUL39_10180"/>
<evidence type="ECO:0000256" key="2">
    <source>
        <dbReference type="ARBA" id="ARBA00023015"/>
    </source>
</evidence>
<dbReference type="InterPro" id="IPR036390">
    <property type="entry name" value="WH_DNA-bd_sf"/>
</dbReference>